<dbReference type="GO" id="GO:0005829">
    <property type="term" value="C:cytosol"/>
    <property type="evidence" value="ECO:0007669"/>
    <property type="project" value="TreeGrafter"/>
</dbReference>
<dbReference type="SUPFAM" id="SSF55021">
    <property type="entry name" value="ACT-like"/>
    <property type="match status" value="1"/>
</dbReference>
<evidence type="ECO:0000256" key="2">
    <source>
        <dbReference type="ARBA" id="ARBA00013059"/>
    </source>
</evidence>
<dbReference type="Gene3D" id="3.40.1160.10">
    <property type="entry name" value="Acetylglutamate kinase-like"/>
    <property type="match status" value="1"/>
</dbReference>
<evidence type="ECO:0000259" key="9">
    <source>
        <dbReference type="PROSITE" id="PS51671"/>
    </source>
</evidence>
<comment type="similarity">
    <text evidence="1">Belongs to the aspartokinase family.</text>
</comment>
<feature type="domain" description="ACT" evidence="9">
    <location>
        <begin position="400"/>
        <end position="477"/>
    </location>
</feature>
<proteinExistence type="inferred from homology"/>
<feature type="domain" description="ABC transporter" evidence="8">
    <location>
        <begin position="304"/>
        <end position="579"/>
    </location>
</feature>
<dbReference type="NCBIfam" id="NF006540">
    <property type="entry name" value="PRK09034.1"/>
    <property type="match status" value="1"/>
</dbReference>
<dbReference type="GO" id="GO:0009090">
    <property type="term" value="P:homoserine biosynthetic process"/>
    <property type="evidence" value="ECO:0007669"/>
    <property type="project" value="TreeGrafter"/>
</dbReference>
<dbReference type="InterPro" id="IPR042199">
    <property type="entry name" value="AsparK_Bifunc_asparK/hSer_DH"/>
</dbReference>
<comment type="pathway">
    <text evidence="7">Amino-acid biosynthesis; L-methionine biosynthesis via de novo pathway; L-homoserine from L-aspartate: step 1/3.</text>
</comment>
<dbReference type="PANTHER" id="PTHR21499">
    <property type="entry name" value="ASPARTATE KINASE"/>
    <property type="match status" value="1"/>
</dbReference>
<dbReference type="GO" id="GO:0005524">
    <property type="term" value="F:ATP binding"/>
    <property type="evidence" value="ECO:0007669"/>
    <property type="project" value="UniProtKB-KW"/>
</dbReference>
<dbReference type="InterPro" id="IPR036393">
    <property type="entry name" value="AceGlu_kinase-like_sf"/>
</dbReference>
<evidence type="ECO:0000256" key="4">
    <source>
        <dbReference type="ARBA" id="ARBA00022741"/>
    </source>
</evidence>
<dbReference type="Gene3D" id="3.30.2130.10">
    <property type="entry name" value="VC0802-like"/>
    <property type="match status" value="1"/>
</dbReference>
<dbReference type="InterPro" id="IPR003439">
    <property type="entry name" value="ABC_transporter-like_ATP-bd"/>
</dbReference>
<dbReference type="InterPro" id="IPR001341">
    <property type="entry name" value="Asp_kinase"/>
</dbReference>
<dbReference type="Gene3D" id="3.40.50.300">
    <property type="entry name" value="P-loop containing nucleotide triphosphate hydrolases"/>
    <property type="match status" value="1"/>
</dbReference>
<evidence type="ECO:0000313" key="11">
    <source>
        <dbReference type="Proteomes" id="UP000648187"/>
    </source>
</evidence>
<dbReference type="PANTHER" id="PTHR21499:SF67">
    <property type="entry name" value="ASPARTOKINASE 3"/>
    <property type="match status" value="1"/>
</dbReference>
<dbReference type="UniPathway" id="UPA00050">
    <property type="reaction ID" value="UER00461"/>
</dbReference>
<dbReference type="GO" id="GO:0016887">
    <property type="term" value="F:ATP hydrolysis activity"/>
    <property type="evidence" value="ECO:0007669"/>
    <property type="project" value="InterPro"/>
</dbReference>
<dbReference type="SUPFAM" id="SSF53633">
    <property type="entry name" value="Carbamate kinase-like"/>
    <property type="match status" value="1"/>
</dbReference>
<dbReference type="Pfam" id="PF00696">
    <property type="entry name" value="AA_kinase"/>
    <property type="match status" value="1"/>
</dbReference>
<gene>
    <name evidence="10" type="ORF">HW555_014442</name>
</gene>
<dbReference type="PROSITE" id="PS00324">
    <property type="entry name" value="ASPARTOKINASE"/>
    <property type="match status" value="1"/>
</dbReference>
<dbReference type="GO" id="GO:0009088">
    <property type="term" value="P:threonine biosynthetic process"/>
    <property type="evidence" value="ECO:0007669"/>
    <property type="project" value="UniProtKB-UniPathway"/>
</dbReference>
<dbReference type="FunFam" id="3.40.1160.10:FF:000027">
    <property type="entry name" value="Aspartokinase"/>
    <property type="match status" value="1"/>
</dbReference>
<dbReference type="CDD" id="cd04245">
    <property type="entry name" value="AAK_AKiii-YclM-BS"/>
    <property type="match status" value="1"/>
</dbReference>
<evidence type="ECO:0000256" key="6">
    <source>
        <dbReference type="ARBA" id="ARBA00022840"/>
    </source>
</evidence>
<dbReference type="UniPathway" id="UPA00051">
    <property type="reaction ID" value="UER00462"/>
</dbReference>
<dbReference type="InterPro" id="IPR035804">
    <property type="entry name" value="AKIII_YclM_N"/>
</dbReference>
<accession>A0A835G3I0</accession>
<dbReference type="InterPro" id="IPR002912">
    <property type="entry name" value="ACT_dom"/>
</dbReference>
<dbReference type="GO" id="GO:0009089">
    <property type="term" value="P:lysine biosynthetic process via diaminopimelate"/>
    <property type="evidence" value="ECO:0007669"/>
    <property type="project" value="UniProtKB-UniPathway"/>
</dbReference>
<dbReference type="GO" id="GO:0004072">
    <property type="term" value="F:aspartate kinase activity"/>
    <property type="evidence" value="ECO:0007669"/>
    <property type="project" value="UniProtKB-EC"/>
</dbReference>
<dbReference type="Pfam" id="PF13304">
    <property type="entry name" value="AAA_21"/>
    <property type="match status" value="1"/>
</dbReference>
<evidence type="ECO:0000256" key="7">
    <source>
        <dbReference type="RuleBase" id="RU004249"/>
    </source>
</evidence>
<keyword evidence="4" id="KW-0547">Nucleotide-binding</keyword>
<comment type="pathway">
    <text evidence="7">Amino-acid biosynthesis; L-lysine biosynthesis via DAP pathway; (S)-tetrahydrodipicolinate from L-aspartate: step 1/4.</text>
</comment>
<dbReference type="EC" id="2.7.2.4" evidence="2"/>
<dbReference type="PROSITE" id="PS50893">
    <property type="entry name" value="ABC_TRANSPORTER_2"/>
    <property type="match status" value="1"/>
</dbReference>
<comment type="caution">
    <text evidence="10">The sequence shown here is derived from an EMBL/GenBank/DDBJ whole genome shotgun (WGS) entry which is preliminary data.</text>
</comment>
<dbReference type="UniPathway" id="UPA00034">
    <property type="reaction ID" value="UER00015"/>
</dbReference>
<evidence type="ECO:0000313" key="10">
    <source>
        <dbReference type="EMBL" id="KAF9404248.1"/>
    </source>
</evidence>
<dbReference type="CDD" id="cd04911">
    <property type="entry name" value="ACT_AKiii-YclM-BS_1"/>
    <property type="match status" value="1"/>
</dbReference>
<dbReference type="InterPro" id="IPR003959">
    <property type="entry name" value="ATPase_AAA_core"/>
</dbReference>
<evidence type="ECO:0000256" key="1">
    <source>
        <dbReference type="ARBA" id="ARBA00010122"/>
    </source>
</evidence>
<evidence type="ECO:0000259" key="8">
    <source>
        <dbReference type="PROSITE" id="PS50893"/>
    </source>
</evidence>
<sequence length="601" mass="66537">MKKLLELGVKKVKVIKFGGSSLASAAQLKKVLHIVKADVSRKFVVVSAPGKRSSDDIKVTDLLIAYYHAYTNNENTENICKTIVARYEAILDELAINKDVLVEIQQAIRQLVTLPKENNPHLLDAFLASGEDNNAKLVAAFFQQNGLNARYKNPKDLGIIVSDEPGNARILTSSLHKINQFKTTEDILVIPGFFGYTETGEICTFSRGGSDITGSIVAAGVGAEIYENFTDVNGIFVAHPGIVSEPKTIKELTYREMRELAYAGFAVLHDEALMPAYRANIPVVIKNTNNPDHPGTLITTSRKVEHEPVVGIASDQGFASIYISKYLMNRELGFGRRLLQILEELGLSYEHMPSGIDDISIILREKQLSIDIEEQLMERLEKELEPDELRITHGLSLLMIVGEGMRQRIGVMADSAQALADNRINLEMINQGSSELTASEYWDLIAAAYELNLEQKQARLNELATLFDMLSHQEETLASFSHGMRQKTIIIGALLPDPEIWILDEPLQGLDPQAAFDLKEMMKAHAAKGNTVIFSTHALDTAQQLCDELAILKKGELIYNGSVETLLEHAPNESLETIYLKMAGRQSDIPATETIVGESHE</sequence>
<dbReference type="AlphaFoldDB" id="A0A835G3I0"/>
<keyword evidence="11" id="KW-1185">Reference proteome</keyword>
<organism evidence="10 11">
    <name type="scientific">Spodoptera exigua</name>
    <name type="common">Beet armyworm</name>
    <name type="synonym">Noctua fulgens</name>
    <dbReference type="NCBI Taxonomy" id="7107"/>
    <lineage>
        <taxon>Eukaryota</taxon>
        <taxon>Metazoa</taxon>
        <taxon>Ecdysozoa</taxon>
        <taxon>Arthropoda</taxon>
        <taxon>Hexapoda</taxon>
        <taxon>Insecta</taxon>
        <taxon>Pterygota</taxon>
        <taxon>Neoptera</taxon>
        <taxon>Endopterygota</taxon>
        <taxon>Lepidoptera</taxon>
        <taxon>Glossata</taxon>
        <taxon>Ditrysia</taxon>
        <taxon>Noctuoidea</taxon>
        <taxon>Noctuidae</taxon>
        <taxon>Amphipyrinae</taxon>
        <taxon>Spodoptera</taxon>
    </lineage>
</organism>
<keyword evidence="3" id="KW-0808">Transferase</keyword>
<dbReference type="Proteomes" id="UP000648187">
    <property type="component" value="Unassembled WGS sequence"/>
</dbReference>
<name>A0A835G3I0_SPOEX</name>
<dbReference type="SUPFAM" id="SSF52540">
    <property type="entry name" value="P-loop containing nucleoside triphosphate hydrolases"/>
    <property type="match status" value="1"/>
</dbReference>
<dbReference type="EMBL" id="JACKWZ010001036">
    <property type="protein sequence ID" value="KAF9404248.1"/>
    <property type="molecule type" value="Genomic_DNA"/>
</dbReference>
<dbReference type="NCBIfam" id="TIGR00657">
    <property type="entry name" value="asp_kinases"/>
    <property type="match status" value="1"/>
</dbReference>
<comment type="pathway">
    <text evidence="7">Amino-acid biosynthesis; L-threonine biosynthesis; L-threonine from L-aspartate: step 1/5.</text>
</comment>
<dbReference type="Pfam" id="PF22468">
    <property type="entry name" value="ACT_9"/>
    <property type="match status" value="1"/>
</dbReference>
<reference evidence="10" key="1">
    <citation type="submission" date="2020-08" db="EMBL/GenBank/DDBJ databases">
        <title>Spodoptera exigua strain:BAW_Kor-Di-RS1 Genome sequencing and assembly.</title>
        <authorList>
            <person name="Kim J."/>
            <person name="Nam H.Y."/>
            <person name="Kwon M."/>
            <person name="Choi J.H."/>
            <person name="Cho S.R."/>
            <person name="Kim G.-H."/>
        </authorList>
    </citation>
    <scope>NUCLEOTIDE SEQUENCE</scope>
    <source>
        <strain evidence="10">BAW_Kor-Di-RS1</strain>
        <tissue evidence="10">Whole-body</tissue>
    </source>
</reference>
<dbReference type="InterPro" id="IPR018042">
    <property type="entry name" value="Aspartate_kinase_CS"/>
</dbReference>
<dbReference type="PROSITE" id="PS51671">
    <property type="entry name" value="ACT"/>
    <property type="match status" value="1"/>
</dbReference>
<keyword evidence="6" id="KW-0067">ATP-binding</keyword>
<protein>
    <recommendedName>
        <fullName evidence="2">aspartate kinase</fullName>
        <ecNumber evidence="2">2.7.2.4</ecNumber>
    </recommendedName>
</protein>
<dbReference type="InterPro" id="IPR001048">
    <property type="entry name" value="Asp/Glu/Uridylate_kinase"/>
</dbReference>
<keyword evidence="5" id="KW-0418">Kinase</keyword>
<dbReference type="InterPro" id="IPR054352">
    <property type="entry name" value="ACT_Aspartokinase"/>
</dbReference>
<dbReference type="Gene3D" id="1.20.120.1320">
    <property type="entry name" value="Aspartokinase, catalytic domain"/>
    <property type="match status" value="1"/>
</dbReference>
<dbReference type="InterPro" id="IPR027417">
    <property type="entry name" value="P-loop_NTPase"/>
</dbReference>
<keyword evidence="7" id="KW-0028">Amino-acid biosynthesis</keyword>
<evidence type="ECO:0000256" key="3">
    <source>
        <dbReference type="ARBA" id="ARBA00022679"/>
    </source>
</evidence>
<evidence type="ECO:0000256" key="5">
    <source>
        <dbReference type="ARBA" id="ARBA00022777"/>
    </source>
</evidence>
<dbReference type="InterPro" id="IPR045865">
    <property type="entry name" value="ACT-like_dom_sf"/>
</dbReference>